<dbReference type="PANTHER" id="PTHR45749:SF28">
    <property type="entry name" value="ZINC FINGER MYM-TYPE PROTEIN 1-LIKE-RELATED"/>
    <property type="match status" value="1"/>
</dbReference>
<dbReference type="InterPro" id="IPR025398">
    <property type="entry name" value="DUF4371"/>
</dbReference>
<dbReference type="EMBL" id="CAWUFR010000669">
    <property type="protein sequence ID" value="CAK6980293.1"/>
    <property type="molecule type" value="Genomic_DNA"/>
</dbReference>
<accession>A0AAV1Q9Q6</accession>
<sequence length="255" mass="28950">MLIIQQGRCTPPLRDLHQCKGPKIVRSFQPEWYSRKEWLCGCDASSKLFCFPCLLFSKERDNVWVGPGYSDLYNLPTAITKHERSSAHIQHQIALKTFGKCTPISIALNEANRLQVSVHNVKVRENREILKDFIRATYFLAKQELAFRGNDESEGSSNRGNYVELLNILAEKGERLETHLQVSTVFTGTSNRIQNDLIQAVSDTLLHDIQVEVNAAPYVSVQVDETTDATNKAQLSVILRYVNQSDVKEAFFGLY</sequence>
<keyword evidence="3" id="KW-1185">Reference proteome</keyword>
<evidence type="ECO:0000313" key="3">
    <source>
        <dbReference type="Proteomes" id="UP001314229"/>
    </source>
</evidence>
<reference evidence="2 3" key="1">
    <citation type="submission" date="2024-01" db="EMBL/GenBank/DDBJ databases">
        <authorList>
            <person name="Alioto T."/>
            <person name="Alioto T."/>
            <person name="Gomez Garrido J."/>
        </authorList>
    </citation>
    <scope>NUCLEOTIDE SEQUENCE [LARGE SCALE GENOMIC DNA]</scope>
</reference>
<comment type="caution">
    <text evidence="2">The sequence shown here is derived from an EMBL/GenBank/DDBJ whole genome shotgun (WGS) entry which is preliminary data.</text>
</comment>
<evidence type="ECO:0000313" key="2">
    <source>
        <dbReference type="EMBL" id="CAK6980293.1"/>
    </source>
</evidence>
<proteinExistence type="predicted"/>
<evidence type="ECO:0000259" key="1">
    <source>
        <dbReference type="Pfam" id="PF14291"/>
    </source>
</evidence>
<gene>
    <name evidence="2" type="ORF">FSCOSCO3_A027581</name>
</gene>
<dbReference type="PANTHER" id="PTHR45749">
    <property type="match status" value="1"/>
</dbReference>
<dbReference type="Proteomes" id="UP001314229">
    <property type="component" value="Unassembled WGS sequence"/>
</dbReference>
<protein>
    <submittedName>
        <fullName evidence="2">Zinc finger MYM-type protein 1-like isoform X1</fullName>
    </submittedName>
</protein>
<dbReference type="AlphaFoldDB" id="A0AAV1Q9Q6"/>
<dbReference type="Pfam" id="PF14291">
    <property type="entry name" value="DUF4371"/>
    <property type="match status" value="1"/>
</dbReference>
<name>A0AAV1Q9Q6_SCOSC</name>
<feature type="domain" description="DUF4371" evidence="1">
    <location>
        <begin position="124"/>
        <end position="254"/>
    </location>
</feature>
<organism evidence="2 3">
    <name type="scientific">Scomber scombrus</name>
    <name type="common">Atlantic mackerel</name>
    <name type="synonym">Scomber vernalis</name>
    <dbReference type="NCBI Taxonomy" id="13677"/>
    <lineage>
        <taxon>Eukaryota</taxon>
        <taxon>Metazoa</taxon>
        <taxon>Chordata</taxon>
        <taxon>Craniata</taxon>
        <taxon>Vertebrata</taxon>
        <taxon>Euteleostomi</taxon>
        <taxon>Actinopterygii</taxon>
        <taxon>Neopterygii</taxon>
        <taxon>Teleostei</taxon>
        <taxon>Neoteleostei</taxon>
        <taxon>Acanthomorphata</taxon>
        <taxon>Pelagiaria</taxon>
        <taxon>Scombriformes</taxon>
        <taxon>Scombridae</taxon>
        <taxon>Scomber</taxon>
    </lineage>
</organism>